<accession>A0ABN9H7A2</accession>
<gene>
    <name evidence="2" type="ORF">SPARVUS_LOCUS15398586</name>
</gene>
<evidence type="ECO:0000256" key="1">
    <source>
        <dbReference type="SAM" id="Phobius"/>
    </source>
</evidence>
<evidence type="ECO:0008006" key="4">
    <source>
        <dbReference type="Google" id="ProtNLM"/>
    </source>
</evidence>
<protein>
    <recommendedName>
        <fullName evidence="4">Secreted protein</fullName>
    </recommendedName>
</protein>
<evidence type="ECO:0000313" key="2">
    <source>
        <dbReference type="EMBL" id="CAI9616476.1"/>
    </source>
</evidence>
<reference evidence="2" key="1">
    <citation type="submission" date="2023-05" db="EMBL/GenBank/DDBJ databases">
        <authorList>
            <person name="Stuckert A."/>
        </authorList>
    </citation>
    <scope>NUCLEOTIDE SEQUENCE</scope>
</reference>
<dbReference type="EMBL" id="CATNWA010020072">
    <property type="protein sequence ID" value="CAI9616476.1"/>
    <property type="molecule type" value="Genomic_DNA"/>
</dbReference>
<comment type="caution">
    <text evidence="2">The sequence shown here is derived from an EMBL/GenBank/DDBJ whole genome shotgun (WGS) entry which is preliminary data.</text>
</comment>
<name>A0ABN9H7A2_9NEOB</name>
<evidence type="ECO:0000313" key="3">
    <source>
        <dbReference type="Proteomes" id="UP001162483"/>
    </source>
</evidence>
<proteinExistence type="predicted"/>
<organism evidence="2 3">
    <name type="scientific">Staurois parvus</name>
    <dbReference type="NCBI Taxonomy" id="386267"/>
    <lineage>
        <taxon>Eukaryota</taxon>
        <taxon>Metazoa</taxon>
        <taxon>Chordata</taxon>
        <taxon>Craniata</taxon>
        <taxon>Vertebrata</taxon>
        <taxon>Euteleostomi</taxon>
        <taxon>Amphibia</taxon>
        <taxon>Batrachia</taxon>
        <taxon>Anura</taxon>
        <taxon>Neobatrachia</taxon>
        <taxon>Ranoidea</taxon>
        <taxon>Ranidae</taxon>
        <taxon>Staurois</taxon>
    </lineage>
</organism>
<keyword evidence="3" id="KW-1185">Reference proteome</keyword>
<feature type="transmembrane region" description="Helical" evidence="1">
    <location>
        <begin position="6"/>
        <end position="23"/>
    </location>
</feature>
<dbReference type="Proteomes" id="UP001162483">
    <property type="component" value="Unassembled WGS sequence"/>
</dbReference>
<keyword evidence="1" id="KW-0812">Transmembrane</keyword>
<keyword evidence="1" id="KW-1133">Transmembrane helix</keyword>
<sequence>MQNPLTSVWTVLIGPVLITCTLPRKKKTSLAIHTKLSMCRVTPRDMSYQEIRRGHLNKRRDRENRIKWPFYTMQRINPLGSTVSTSSMLYCIYRLILLVWV</sequence>
<keyword evidence="1" id="KW-0472">Membrane</keyword>